<reference evidence="2" key="2">
    <citation type="submission" date="2025-05" db="UniProtKB">
        <authorList>
            <consortium name="EnsemblMetazoa"/>
        </authorList>
    </citation>
    <scope>IDENTIFICATION</scope>
</reference>
<feature type="signal peptide" evidence="1">
    <location>
        <begin position="1"/>
        <end position="18"/>
    </location>
</feature>
<name>A0ABM5I728_DRORH</name>
<sequence>MFVAKILLLCTACVLVSAAPQRFRDFGPFGAPRAFEEDDLAKAQEVLQASLTKLDAGEGPHYRISQILSARAPLASGTLNTYSVELIDSFGATKVCDVLIWSRPWMPNGIRVTFECPNEPKVVRNHSA</sequence>
<organism evidence="2 3">
    <name type="scientific">Drosophila rhopaloa</name>
    <name type="common">Fruit fly</name>
    <dbReference type="NCBI Taxonomy" id="1041015"/>
    <lineage>
        <taxon>Eukaryota</taxon>
        <taxon>Metazoa</taxon>
        <taxon>Ecdysozoa</taxon>
        <taxon>Arthropoda</taxon>
        <taxon>Hexapoda</taxon>
        <taxon>Insecta</taxon>
        <taxon>Pterygota</taxon>
        <taxon>Neoptera</taxon>
        <taxon>Endopterygota</taxon>
        <taxon>Diptera</taxon>
        <taxon>Brachycera</taxon>
        <taxon>Muscomorpha</taxon>
        <taxon>Ephydroidea</taxon>
        <taxon>Drosophilidae</taxon>
        <taxon>Drosophila</taxon>
        <taxon>Sophophora</taxon>
    </lineage>
</organism>
<dbReference type="SUPFAM" id="SSF54403">
    <property type="entry name" value="Cystatin/monellin"/>
    <property type="match status" value="1"/>
</dbReference>
<dbReference type="InterPro" id="IPR000010">
    <property type="entry name" value="Cystatin_dom"/>
</dbReference>
<accession>A0ABM5I728</accession>
<evidence type="ECO:0000256" key="1">
    <source>
        <dbReference type="SAM" id="SignalP"/>
    </source>
</evidence>
<proteinExistence type="predicted"/>
<dbReference type="CDD" id="cd00042">
    <property type="entry name" value="CY"/>
    <property type="match status" value="1"/>
</dbReference>
<reference evidence="3" key="1">
    <citation type="journal article" date="2021" name="Elife">
        <title>Highly contiguous assemblies of 101 drosophilid genomes.</title>
        <authorList>
            <person name="Kim B.Y."/>
            <person name="Wang J.R."/>
            <person name="Miller D.E."/>
            <person name="Barmina O."/>
            <person name="Delaney E."/>
            <person name="Thompson A."/>
            <person name="Comeault A.A."/>
            <person name="Peede D."/>
            <person name="D'Agostino E.R."/>
            <person name="Pelaez J."/>
            <person name="Aguilar J.M."/>
            <person name="Haji D."/>
            <person name="Matsunaga T."/>
            <person name="Armstrong E.E."/>
            <person name="Zych M."/>
            <person name="Ogawa Y."/>
            <person name="Stamenkovic-Radak M."/>
            <person name="Jelic M."/>
            <person name="Veselinovic M.S."/>
            <person name="Tanaskovic M."/>
            <person name="Eric P."/>
            <person name="Gao J.J."/>
            <person name="Katoh T.K."/>
            <person name="Toda M.J."/>
            <person name="Watabe H."/>
            <person name="Watada M."/>
            <person name="Davis J.S."/>
            <person name="Moyle L.C."/>
            <person name="Manoli G."/>
            <person name="Bertolini E."/>
            <person name="Kostal V."/>
            <person name="Hawley R.S."/>
            <person name="Takahashi A."/>
            <person name="Jones C.D."/>
            <person name="Price D.K."/>
            <person name="Whiteman N."/>
            <person name="Kopp A."/>
            <person name="Matute D.R."/>
            <person name="Petrov D.A."/>
        </authorList>
    </citation>
    <scope>NUCLEOTIDE SEQUENCE [LARGE SCALE GENOMIC DNA]</scope>
</reference>
<dbReference type="GeneID" id="108053107"/>
<dbReference type="RefSeq" id="XP_016991180.2">
    <property type="nucleotide sequence ID" value="XM_017135691.2"/>
</dbReference>
<dbReference type="InterPro" id="IPR046350">
    <property type="entry name" value="Cystatin_sf"/>
</dbReference>
<dbReference type="Proteomes" id="UP001652680">
    <property type="component" value="Unassembled WGS sequence"/>
</dbReference>
<dbReference type="Gene3D" id="3.10.450.10">
    <property type="match status" value="1"/>
</dbReference>
<dbReference type="EnsemblMetazoa" id="XM_017135691.2">
    <property type="protein sequence ID" value="XP_016991180.2"/>
    <property type="gene ID" value="LOC108053107"/>
</dbReference>
<evidence type="ECO:0000313" key="3">
    <source>
        <dbReference type="Proteomes" id="UP001652680"/>
    </source>
</evidence>
<feature type="chain" id="PRO_5045350065" description="Sarcocystatin-A-like" evidence="1">
    <location>
        <begin position="19"/>
        <end position="128"/>
    </location>
</feature>
<protein>
    <recommendedName>
        <fullName evidence="4">Sarcocystatin-A-like</fullName>
    </recommendedName>
</protein>
<evidence type="ECO:0000313" key="2">
    <source>
        <dbReference type="EnsemblMetazoa" id="XP_016991180.2"/>
    </source>
</evidence>
<keyword evidence="1" id="KW-0732">Signal</keyword>
<keyword evidence="3" id="KW-1185">Reference proteome</keyword>
<evidence type="ECO:0008006" key="4">
    <source>
        <dbReference type="Google" id="ProtNLM"/>
    </source>
</evidence>